<dbReference type="Gene3D" id="3.40.50.10490">
    <property type="entry name" value="Glucose-6-phosphate isomerase like protein, domain 1"/>
    <property type="match status" value="3"/>
</dbReference>
<dbReference type="GO" id="GO:0097367">
    <property type="term" value="F:carbohydrate derivative binding"/>
    <property type="evidence" value="ECO:0007669"/>
    <property type="project" value="InterPro"/>
</dbReference>
<dbReference type="PROSITE" id="PS01054">
    <property type="entry name" value="TRANSALDOLASE_1"/>
    <property type="match status" value="1"/>
</dbReference>
<dbReference type="EC" id="2.2.1.2" evidence="5 11"/>
<dbReference type="PANTHER" id="PTHR10683">
    <property type="entry name" value="TRANSALDOLASE"/>
    <property type="match status" value="1"/>
</dbReference>
<keyword evidence="9 11" id="KW-0704">Schiff base</keyword>
<dbReference type="NCBIfam" id="NF007080">
    <property type="entry name" value="PRK09533.1"/>
    <property type="match status" value="1"/>
</dbReference>
<evidence type="ECO:0000256" key="9">
    <source>
        <dbReference type="ARBA" id="ARBA00023270"/>
    </source>
</evidence>
<keyword evidence="14" id="KW-1185">Reference proteome</keyword>
<keyword evidence="12" id="KW-0324">Glycolysis</keyword>
<dbReference type="InterPro" id="IPR001585">
    <property type="entry name" value="TAL/FSA"/>
</dbReference>
<dbReference type="InterPro" id="IPR035476">
    <property type="entry name" value="SIS_PGI_1"/>
</dbReference>
<dbReference type="CDD" id="cd00955">
    <property type="entry name" value="Transaldolase_like"/>
    <property type="match status" value="1"/>
</dbReference>
<organism evidence="13 14">
    <name type="scientific">Bradyrhizobium pachyrhizi</name>
    <dbReference type="NCBI Taxonomy" id="280333"/>
    <lineage>
        <taxon>Bacteria</taxon>
        <taxon>Pseudomonadati</taxon>
        <taxon>Pseudomonadota</taxon>
        <taxon>Alphaproteobacteria</taxon>
        <taxon>Hyphomicrobiales</taxon>
        <taxon>Nitrobacteraceae</taxon>
        <taxon>Bradyrhizobium</taxon>
    </lineage>
</organism>
<dbReference type="Gene3D" id="3.20.20.70">
    <property type="entry name" value="Aldolase class I"/>
    <property type="match status" value="1"/>
</dbReference>
<dbReference type="RefSeq" id="WP_157345449.1">
    <property type="nucleotide sequence ID" value="NZ_WQNF01000013.1"/>
</dbReference>
<keyword evidence="12 13" id="KW-0413">Isomerase</keyword>
<comment type="similarity">
    <text evidence="4 11">Belongs to the transaldolase family. Type 2 subfamily.</text>
</comment>
<evidence type="ECO:0000256" key="3">
    <source>
        <dbReference type="ARBA" id="ARBA00004857"/>
    </source>
</evidence>
<dbReference type="PROSITE" id="PS00958">
    <property type="entry name" value="TRANSALDOLASE_2"/>
    <property type="match status" value="1"/>
</dbReference>
<dbReference type="GO" id="GO:0005737">
    <property type="term" value="C:cytoplasm"/>
    <property type="evidence" value="ECO:0007669"/>
    <property type="project" value="UniProtKB-SubCell"/>
</dbReference>
<dbReference type="PRINTS" id="PR00662">
    <property type="entry name" value="G6PISOMERASE"/>
</dbReference>
<dbReference type="HAMAP" id="MF_00493">
    <property type="entry name" value="Transaldolase_2"/>
    <property type="match status" value="1"/>
</dbReference>
<dbReference type="InterPro" id="IPR013785">
    <property type="entry name" value="Aldolase_TIM"/>
</dbReference>
<comment type="catalytic activity">
    <reaction evidence="12">
        <text>alpha-D-glucose 6-phosphate = beta-D-fructose 6-phosphate</text>
        <dbReference type="Rhea" id="RHEA:11816"/>
        <dbReference type="ChEBI" id="CHEBI:57634"/>
        <dbReference type="ChEBI" id="CHEBI:58225"/>
        <dbReference type="EC" id="5.3.1.9"/>
    </reaction>
</comment>
<evidence type="ECO:0000256" key="10">
    <source>
        <dbReference type="ARBA" id="ARBA00048810"/>
    </source>
</evidence>
<evidence type="ECO:0000256" key="12">
    <source>
        <dbReference type="RuleBase" id="RU000612"/>
    </source>
</evidence>
<dbReference type="InterPro" id="IPR046348">
    <property type="entry name" value="SIS_dom_sf"/>
</dbReference>
<dbReference type="UniPathway" id="UPA00109">
    <property type="reaction ID" value="UER00181"/>
</dbReference>
<gene>
    <name evidence="11" type="primary">tal</name>
    <name evidence="13" type="ORF">GPL21_19955</name>
</gene>
<evidence type="ECO:0000256" key="1">
    <source>
        <dbReference type="ARBA" id="ARBA00003518"/>
    </source>
</evidence>
<sequence length="948" mass="102255">MNPVKALENHRQAVWLDFLARGFVADGDLKRLIETDGVKGVTSNPSIFEKAIGSSDEYDGAIGKALKNGDRSVADLFEHLAVEDIQHAADVLRPVYDQSHGGDGFVSLEVSPYLAMDTKGTIAEAERLWKDVHRKNLMVKVPATPEGLPAIEYLIGKGISINITLLFSQKVYRQVAEAYLKGLEKYVGKGGDPSHVASVASFFVSRIDTAVDKQLDEKIAKANDPQEKERLAALKGKVAIANAKLAYQDYKRLFAGSRWDKLTAKGAKPQRLLWASTGTKNKDYSDVLYVEELIGPDTVNTVPPATLDAFRDHGKVRDSLEENVEDARRVLEELEKSGISLDAITEELVKDGVKLFADAADKLYGAVAHKRATSLGGGIDRQKLALGATIEKAVEKSTEEWRASARIRRLWHKDKSVWTGDDEDKWLGWLTSAATADVADYEDFAQRVKGQNFTDAVVLGMGGSSLGPEVLAQTFPHRSGFPRLHVLDSTDPAQVRAMEEYVDIARTLFIVSSKSGGTTEPNVMKDYFFDRVAKAIGKDKAGHRFIAVTDPGSSLQKVAIKQGFARIFYGDPAIGGRYSVLSPFGLVPAAAAGIDVRSLLGHTLAMVRSCGADVPPQENPGVQLGLAMGIAGLEGRDKVTIFASPDVADFGAWAEQLIAESTGKDGKGLIPIEGETIGDATVYGNDRFFIDLRTDSENDAAHEAKLAALEAAGHPVVRIVMKSIDHIGQEFFRFEIATAVAGSILGINPFNQPDVEAAKIKTRELTAAFEKTGSLPAEEPVVSADGVDLYTDAQNAEELRQAGANGDLNSWIKAHLSRSGSGDYVALLAYIERDGDTIDAMQAMRLKVRDARHLATCAEFGPRFLHSTGQAYKGGPDSGVFLQVTTDDTADLPVPGQKASFGVIKAAQARGDFDVLTERGRRALRVHLKGDLSSGLAALDAAISAALN</sequence>
<comment type="pathway">
    <text evidence="3 11">Carbohydrate degradation; pentose phosphate pathway; D-glyceraldehyde 3-phosphate and beta-D-fructose 6-phosphate from D-ribose 5-phosphate and D-xylulose 5-phosphate (non-oxidative stage): step 2/3.</text>
</comment>
<comment type="pathway">
    <text evidence="12">Carbohydrate degradation; glycolysis; D-glyceraldehyde 3-phosphate and glycerone phosphate from D-glucose: step 2/4.</text>
</comment>
<comment type="subcellular location">
    <subcellularLocation>
        <location evidence="2 11">Cytoplasm</location>
    </subcellularLocation>
</comment>
<dbReference type="InterPro" id="IPR004732">
    <property type="entry name" value="Transaldolase_2"/>
</dbReference>
<dbReference type="Pfam" id="PF00923">
    <property type="entry name" value="TAL_FSA"/>
    <property type="match status" value="1"/>
</dbReference>
<dbReference type="PANTHER" id="PTHR10683:SF31">
    <property type="entry name" value="TRANSALDOLASE"/>
    <property type="match status" value="1"/>
</dbReference>
<dbReference type="SUPFAM" id="SSF51569">
    <property type="entry name" value="Aldolase"/>
    <property type="match status" value="1"/>
</dbReference>
<feature type="active site" description="Schiff-base intermediate with substrate" evidence="11">
    <location>
        <position position="140"/>
    </location>
</feature>
<evidence type="ECO:0000256" key="4">
    <source>
        <dbReference type="ARBA" id="ARBA00008426"/>
    </source>
</evidence>
<dbReference type="GO" id="GO:0006098">
    <property type="term" value="P:pentose-phosphate shunt"/>
    <property type="evidence" value="ECO:0007669"/>
    <property type="project" value="UniProtKB-UniRule"/>
</dbReference>
<evidence type="ECO:0000256" key="5">
    <source>
        <dbReference type="ARBA" id="ARBA00013151"/>
    </source>
</evidence>
<keyword evidence="6 11" id="KW-0963">Cytoplasm</keyword>
<reference evidence="13 14" key="1">
    <citation type="submission" date="2019-12" db="EMBL/GenBank/DDBJ databases">
        <title>Draft genome sequences Bradyrhizobium cajani AMBPC1010, Bradyrhizobium pachyrhizi AMBPC1040 and Bradyrhizobium yuanmingense ALSPC3051, three plant growth promoting strains isolated from nodules of Cajanus cajan L. in Dominican Republic.</title>
        <authorList>
            <person name="Flores-Felix J.D."/>
            <person name="Araujo J."/>
            <person name="Diaz-Alcantara C."/>
            <person name="Gonzalez-Andres F."/>
            <person name="Velazquez E."/>
        </authorList>
    </citation>
    <scope>NUCLEOTIDE SEQUENCE [LARGE SCALE GENOMIC DNA]</scope>
    <source>
        <strain evidence="13 14">1040</strain>
    </source>
</reference>
<comment type="catalytic activity">
    <reaction evidence="10 11">
        <text>D-sedoheptulose 7-phosphate + D-glyceraldehyde 3-phosphate = D-erythrose 4-phosphate + beta-D-fructose 6-phosphate</text>
        <dbReference type="Rhea" id="RHEA:17053"/>
        <dbReference type="ChEBI" id="CHEBI:16897"/>
        <dbReference type="ChEBI" id="CHEBI:57483"/>
        <dbReference type="ChEBI" id="CHEBI:57634"/>
        <dbReference type="ChEBI" id="CHEBI:59776"/>
        <dbReference type="EC" id="2.2.1.2"/>
    </reaction>
</comment>
<evidence type="ECO:0000256" key="2">
    <source>
        <dbReference type="ARBA" id="ARBA00004496"/>
    </source>
</evidence>
<evidence type="ECO:0000313" key="14">
    <source>
        <dbReference type="Proteomes" id="UP000436468"/>
    </source>
</evidence>
<keyword evidence="12" id="KW-0312">Gluconeogenesis</keyword>
<evidence type="ECO:0000256" key="6">
    <source>
        <dbReference type="ARBA" id="ARBA00022490"/>
    </source>
</evidence>
<evidence type="ECO:0000256" key="7">
    <source>
        <dbReference type="ARBA" id="ARBA00022679"/>
    </source>
</evidence>
<dbReference type="NCBIfam" id="TIGR00876">
    <property type="entry name" value="tal_mycobact"/>
    <property type="match status" value="1"/>
</dbReference>
<dbReference type="Proteomes" id="UP000436468">
    <property type="component" value="Unassembled WGS sequence"/>
</dbReference>
<protein>
    <recommendedName>
        <fullName evidence="5 11">Transaldolase</fullName>
        <ecNumber evidence="5 11">2.2.1.2</ecNumber>
    </recommendedName>
</protein>
<dbReference type="InterPro" id="IPR001672">
    <property type="entry name" value="G6P_Isomerase"/>
</dbReference>
<dbReference type="PROSITE" id="PS51463">
    <property type="entry name" value="P_GLUCOSE_ISOMERASE_3"/>
    <property type="match status" value="1"/>
</dbReference>
<dbReference type="AlphaFoldDB" id="A0A844STN5"/>
<keyword evidence="8 11" id="KW-0570">Pentose shunt</keyword>
<evidence type="ECO:0000256" key="8">
    <source>
        <dbReference type="ARBA" id="ARBA00023126"/>
    </source>
</evidence>
<comment type="similarity">
    <text evidence="12">Belongs to the GPI family.</text>
</comment>
<dbReference type="UniPathway" id="UPA00115">
    <property type="reaction ID" value="UER00414"/>
</dbReference>
<dbReference type="GO" id="GO:0004801">
    <property type="term" value="F:transaldolase activity"/>
    <property type="evidence" value="ECO:0007669"/>
    <property type="project" value="UniProtKB-UniRule"/>
</dbReference>
<accession>A0A844STN5</accession>
<keyword evidence="7 11" id="KW-0808">Transferase</keyword>
<dbReference type="GO" id="GO:0006094">
    <property type="term" value="P:gluconeogenesis"/>
    <property type="evidence" value="ECO:0007669"/>
    <property type="project" value="UniProtKB-KW"/>
</dbReference>
<dbReference type="NCBIfam" id="NF002881">
    <property type="entry name" value="PRK03343.1"/>
    <property type="match status" value="1"/>
</dbReference>
<dbReference type="EMBL" id="WQNF01000013">
    <property type="protein sequence ID" value="MVT67379.1"/>
    <property type="molecule type" value="Genomic_DNA"/>
</dbReference>
<dbReference type="CDD" id="cd05015">
    <property type="entry name" value="SIS_PGI_1"/>
    <property type="match status" value="1"/>
</dbReference>
<dbReference type="Pfam" id="PF00342">
    <property type="entry name" value="PGI"/>
    <property type="match status" value="1"/>
</dbReference>
<comment type="caution">
    <text evidence="13">The sequence shown here is derived from an EMBL/GenBank/DDBJ whole genome shotgun (WGS) entry which is preliminary data.</text>
</comment>
<comment type="function">
    <text evidence="1 11">Transaldolase is important for the balance of metabolites in the pentose-phosphate pathway.</text>
</comment>
<dbReference type="InterPro" id="IPR018225">
    <property type="entry name" value="Transaldolase_AS"/>
</dbReference>
<dbReference type="GO" id="GO:0006096">
    <property type="term" value="P:glycolytic process"/>
    <property type="evidence" value="ECO:0007669"/>
    <property type="project" value="UniProtKB-UniPathway"/>
</dbReference>
<dbReference type="SUPFAM" id="SSF53697">
    <property type="entry name" value="SIS domain"/>
    <property type="match status" value="1"/>
</dbReference>
<name>A0A844STN5_9BRAD</name>
<dbReference type="GO" id="GO:0004347">
    <property type="term" value="F:glucose-6-phosphate isomerase activity"/>
    <property type="evidence" value="ECO:0007669"/>
    <property type="project" value="UniProtKB-EC"/>
</dbReference>
<proteinExistence type="inferred from homology"/>
<evidence type="ECO:0000313" key="13">
    <source>
        <dbReference type="EMBL" id="MVT67379.1"/>
    </source>
</evidence>
<evidence type="ECO:0000256" key="11">
    <source>
        <dbReference type="HAMAP-Rule" id="MF_00493"/>
    </source>
</evidence>